<evidence type="ECO:0000313" key="9">
    <source>
        <dbReference type="Proteomes" id="UP000827889"/>
    </source>
</evidence>
<evidence type="ECO:0000256" key="1">
    <source>
        <dbReference type="ARBA" id="ARBA00004613"/>
    </source>
</evidence>
<keyword evidence="9" id="KW-1185">Reference proteome</keyword>
<organism evidence="9 10">
    <name type="scientific">Rhodamnia argentea</name>
    <dbReference type="NCBI Taxonomy" id="178133"/>
    <lineage>
        <taxon>Eukaryota</taxon>
        <taxon>Viridiplantae</taxon>
        <taxon>Streptophyta</taxon>
        <taxon>Embryophyta</taxon>
        <taxon>Tracheophyta</taxon>
        <taxon>Spermatophyta</taxon>
        <taxon>Magnoliopsida</taxon>
        <taxon>eudicotyledons</taxon>
        <taxon>Gunneridae</taxon>
        <taxon>Pentapetalae</taxon>
        <taxon>rosids</taxon>
        <taxon>malvids</taxon>
        <taxon>Myrtales</taxon>
        <taxon>Myrtaceae</taxon>
        <taxon>Myrtoideae</taxon>
        <taxon>Myrteae</taxon>
        <taxon>Australasian group</taxon>
        <taxon>Rhodamnia</taxon>
    </lineage>
</organism>
<evidence type="ECO:0000256" key="6">
    <source>
        <dbReference type="ARBA" id="ARBA00023157"/>
    </source>
</evidence>
<dbReference type="GO" id="GO:0010052">
    <property type="term" value="P:guard cell differentiation"/>
    <property type="evidence" value="ECO:0007669"/>
    <property type="project" value="UniProtKB-UniRule"/>
</dbReference>
<evidence type="ECO:0000313" key="10">
    <source>
        <dbReference type="RefSeq" id="XP_030543465.1"/>
    </source>
</evidence>
<dbReference type="Proteomes" id="UP000827889">
    <property type="component" value="Chromosome 1"/>
</dbReference>
<dbReference type="GeneID" id="115750328"/>
<reference evidence="10" key="2">
    <citation type="submission" date="2025-08" db="UniProtKB">
        <authorList>
            <consortium name="RefSeq"/>
        </authorList>
    </citation>
    <scope>IDENTIFICATION</scope>
    <source>
        <tissue evidence="10">Leaf</tissue>
    </source>
</reference>
<proteinExistence type="inferred from homology"/>
<keyword evidence="3 7" id="KW-0217">Developmental protein</keyword>
<reference evidence="9" key="1">
    <citation type="submission" date="2025-05" db="UniProtKB">
        <authorList>
            <consortium name="RefSeq"/>
        </authorList>
    </citation>
    <scope>NUCLEOTIDE SEQUENCE [LARGE SCALE GENOMIC DNA]</scope>
</reference>
<name>A0A8B8Q8P4_9MYRT</name>
<gene>
    <name evidence="10" type="primary">LOC115750328</name>
</gene>
<accession>A0A8B8Q8P4</accession>
<keyword evidence="4 7" id="KW-0964">Secreted</keyword>
<dbReference type="KEGG" id="rarg:115750328"/>
<evidence type="ECO:0000256" key="7">
    <source>
        <dbReference type="RuleBase" id="RU367102"/>
    </source>
</evidence>
<evidence type="ECO:0000256" key="5">
    <source>
        <dbReference type="ARBA" id="ARBA00022729"/>
    </source>
</evidence>
<dbReference type="OrthoDB" id="1937916at2759"/>
<dbReference type="PANTHER" id="PTHR33109:SF55">
    <property type="entry name" value="EPIDERMAL PATTERNING FACTOR-LIKE PROTEIN 4-RELATED"/>
    <property type="match status" value="1"/>
</dbReference>
<dbReference type="Pfam" id="PF17181">
    <property type="entry name" value="EPF"/>
    <property type="match status" value="1"/>
</dbReference>
<evidence type="ECO:0000256" key="4">
    <source>
        <dbReference type="ARBA" id="ARBA00022525"/>
    </source>
</evidence>
<feature type="signal peptide" evidence="7">
    <location>
        <begin position="1"/>
        <end position="29"/>
    </location>
</feature>
<keyword evidence="5 7" id="KW-0732">Signal</keyword>
<dbReference type="PANTHER" id="PTHR33109">
    <property type="entry name" value="EPIDERMAL PATTERNING FACTOR-LIKE PROTEIN 4"/>
    <property type="match status" value="1"/>
</dbReference>
<feature type="region of interest" description="Disordered" evidence="8">
    <location>
        <begin position="41"/>
        <end position="63"/>
    </location>
</feature>
<comment type="subcellular location">
    <subcellularLocation>
        <location evidence="1 7">Secreted</location>
    </subcellularLocation>
</comment>
<protein>
    <recommendedName>
        <fullName evidence="7">Epidermal patterning factor-like protein</fullName>
    </recommendedName>
</protein>
<dbReference type="AlphaFoldDB" id="A0A8B8Q8P4"/>
<evidence type="ECO:0000256" key="2">
    <source>
        <dbReference type="ARBA" id="ARBA00008127"/>
    </source>
</evidence>
<comment type="function">
    <text evidence="7">Controls stomatal patterning.</text>
</comment>
<evidence type="ECO:0000256" key="8">
    <source>
        <dbReference type="SAM" id="MobiDB-lite"/>
    </source>
</evidence>
<keyword evidence="6" id="KW-1015">Disulfide bond</keyword>
<dbReference type="InterPro" id="IPR039455">
    <property type="entry name" value="EPFL"/>
</dbReference>
<feature type="chain" id="PRO_5034249443" description="Epidermal patterning factor-like protein" evidence="7">
    <location>
        <begin position="30"/>
        <end position="128"/>
    </location>
</feature>
<dbReference type="RefSeq" id="XP_030543465.1">
    <property type="nucleotide sequence ID" value="XM_030687605.2"/>
</dbReference>
<comment type="similarity">
    <text evidence="2 7">Belongs to the plant cysteine rich small secretory peptide family. Epidermal patterning factor subfamily.</text>
</comment>
<dbReference type="GO" id="GO:0005576">
    <property type="term" value="C:extracellular region"/>
    <property type="evidence" value="ECO:0007669"/>
    <property type="project" value="UniProtKB-SubCell"/>
</dbReference>
<evidence type="ECO:0000256" key="3">
    <source>
        <dbReference type="ARBA" id="ARBA00022473"/>
    </source>
</evidence>
<sequence>MSAPRHRRHPSTAALTALALLLFASASAAISVTRQLVTTTTTTTTKNPRAAGGGTRKIAHNSWPLAEPTARRRLLAGPGSSPPTCRAKCGRCSPCKPVHVPIHPGLSLPLEYYPEAWRCKCGSKLFMP</sequence>